<feature type="compositionally biased region" description="Basic and acidic residues" evidence="1">
    <location>
        <begin position="68"/>
        <end position="84"/>
    </location>
</feature>
<feature type="compositionally biased region" description="Basic and acidic residues" evidence="1">
    <location>
        <begin position="10"/>
        <end position="22"/>
    </location>
</feature>
<dbReference type="WBParaSite" id="GPUH_0000606201-mRNA-1">
    <property type="protein sequence ID" value="GPUH_0000606201-mRNA-1"/>
    <property type="gene ID" value="GPUH_0000606201"/>
</dbReference>
<sequence>LQIPPAFLHGVKEMEYQREKSPRGGTLRLRRPATPERIDMDRRREERSRGSRDREERHRNSRHARSRSPRDRRDYRDSKRRGDDTGRYCIELTNLPFRVTEIEIREYVCRIFIKFHDFLMNASR</sequence>
<name>A0A183DBG3_9BILA</name>
<reference evidence="2" key="1">
    <citation type="submission" date="2016-06" db="UniProtKB">
        <authorList>
            <consortium name="WormBaseParasite"/>
        </authorList>
    </citation>
    <scope>IDENTIFICATION</scope>
</reference>
<feature type="compositionally biased region" description="Basic and acidic residues" evidence="1">
    <location>
        <begin position="33"/>
        <end position="58"/>
    </location>
</feature>
<accession>A0A183DBG3</accession>
<organism evidence="2">
    <name type="scientific">Gongylonema pulchrum</name>
    <dbReference type="NCBI Taxonomy" id="637853"/>
    <lineage>
        <taxon>Eukaryota</taxon>
        <taxon>Metazoa</taxon>
        <taxon>Ecdysozoa</taxon>
        <taxon>Nematoda</taxon>
        <taxon>Chromadorea</taxon>
        <taxon>Rhabditida</taxon>
        <taxon>Spirurina</taxon>
        <taxon>Spiruromorpha</taxon>
        <taxon>Spiruroidea</taxon>
        <taxon>Gongylonematidae</taxon>
        <taxon>Gongylonema</taxon>
    </lineage>
</organism>
<dbReference type="AlphaFoldDB" id="A0A183DBG3"/>
<feature type="region of interest" description="Disordered" evidence="1">
    <location>
        <begin position="1"/>
        <end position="84"/>
    </location>
</feature>
<evidence type="ECO:0000313" key="2">
    <source>
        <dbReference type="WBParaSite" id="GPUH_0000606201-mRNA-1"/>
    </source>
</evidence>
<evidence type="ECO:0000256" key="1">
    <source>
        <dbReference type="SAM" id="MobiDB-lite"/>
    </source>
</evidence>
<protein>
    <submittedName>
        <fullName evidence="2">RNA-binding protein 25-like</fullName>
    </submittedName>
</protein>
<proteinExistence type="predicted"/>